<comment type="subcellular location">
    <subcellularLocation>
        <location evidence="7">Cell membrane</location>
        <topology evidence="7">Peripheral membrane protein</topology>
        <orientation evidence="7">Cytoplasmic side</orientation>
    </subcellularLocation>
    <subcellularLocation>
        <location evidence="7">Bacterial flagellum basal body</location>
    </subcellularLocation>
</comment>
<reference evidence="10 11" key="1">
    <citation type="journal article" date="2012" name="Stand. Genomic Sci.">
        <title>Complete genome sequence of Liberibacter crescens BT-1.</title>
        <authorList>
            <person name="Leonard M.T."/>
            <person name="Fagen J.R."/>
            <person name="Davis-Richardson A.G."/>
            <person name="Davis M.J."/>
            <person name="Triplett E.W."/>
        </authorList>
    </citation>
    <scope>NUCLEOTIDE SEQUENCE [LARGE SCALE GENOMIC DNA]</scope>
    <source>
        <strain evidence="10 11">BT-1</strain>
    </source>
</reference>
<dbReference type="HOGENOM" id="CLU_097058_5_0_5"/>
<dbReference type="InterPro" id="IPR001543">
    <property type="entry name" value="FliN-like_C"/>
</dbReference>
<dbReference type="GO" id="GO:0005886">
    <property type="term" value="C:plasma membrane"/>
    <property type="evidence" value="ECO:0007669"/>
    <property type="project" value="UniProtKB-SubCell"/>
</dbReference>
<keyword evidence="7" id="KW-0975">Bacterial flagellum</keyword>
<dbReference type="PRINTS" id="PR00956">
    <property type="entry name" value="FLGMOTORFLIN"/>
</dbReference>
<dbReference type="PANTHER" id="PTHR43484">
    <property type="match status" value="1"/>
</dbReference>
<keyword evidence="5 7" id="KW-0283">Flagellar rotation</keyword>
<keyword evidence="11" id="KW-1185">Reference proteome</keyword>
<dbReference type="PANTHER" id="PTHR43484:SF1">
    <property type="entry name" value="FLAGELLAR MOTOR SWITCH PROTEIN FLIN"/>
    <property type="match status" value="1"/>
</dbReference>
<keyword evidence="3 7" id="KW-1003">Cell membrane</keyword>
<comment type="similarity">
    <text evidence="1 7">Belongs to the FliN/MopA/SpaO family.</text>
</comment>
<evidence type="ECO:0000313" key="11">
    <source>
        <dbReference type="Proteomes" id="UP000010799"/>
    </source>
</evidence>
<protein>
    <recommendedName>
        <fullName evidence="2 7">Flagellar motor switch protein FliN</fullName>
    </recommendedName>
</protein>
<keyword evidence="4 7" id="KW-0145">Chemotaxis</keyword>
<dbReference type="Gene3D" id="2.30.330.10">
    <property type="entry name" value="SpoA-like"/>
    <property type="match status" value="1"/>
</dbReference>
<feature type="region of interest" description="Disordered" evidence="8">
    <location>
        <begin position="1"/>
        <end position="37"/>
    </location>
</feature>
<evidence type="ECO:0000259" key="9">
    <source>
        <dbReference type="Pfam" id="PF01052"/>
    </source>
</evidence>
<dbReference type="Proteomes" id="UP000010799">
    <property type="component" value="Chromosome"/>
</dbReference>
<accession>L0EUW5</accession>
<sequence>MVINKTPHNSLDENPTNSEKDLNDMRTPLEQQEKIDTNMPSLELSAEHKLKEFNAQNNKDFNKDSSPVPETPLPLNSLSNSNLEMIMDIPINMQIILGSCRMQISSLMNLSEGAIITLDKRIDEPVDIAVNDRKIAKGEITILENNDAHFGIKLIEILNSN</sequence>
<evidence type="ECO:0000256" key="8">
    <source>
        <dbReference type="SAM" id="MobiDB-lite"/>
    </source>
</evidence>
<dbReference type="NCBIfam" id="TIGR02480">
    <property type="entry name" value="fliN"/>
    <property type="match status" value="1"/>
</dbReference>
<dbReference type="EMBL" id="CP003789">
    <property type="protein sequence ID" value="AGA64176.1"/>
    <property type="molecule type" value="Genomic_DNA"/>
</dbReference>
<evidence type="ECO:0000256" key="4">
    <source>
        <dbReference type="ARBA" id="ARBA00022500"/>
    </source>
</evidence>
<evidence type="ECO:0000256" key="3">
    <source>
        <dbReference type="ARBA" id="ARBA00022475"/>
    </source>
</evidence>
<dbReference type="AlphaFoldDB" id="L0EUW5"/>
<evidence type="ECO:0000256" key="1">
    <source>
        <dbReference type="ARBA" id="ARBA00009226"/>
    </source>
</evidence>
<keyword evidence="10" id="KW-0969">Cilium</keyword>
<keyword evidence="10" id="KW-0282">Flagellum</keyword>
<gene>
    <name evidence="10" type="ordered locus">B488_01830</name>
</gene>
<keyword evidence="10" id="KW-0966">Cell projection</keyword>
<evidence type="ECO:0000313" key="10">
    <source>
        <dbReference type="EMBL" id="AGA64176.1"/>
    </source>
</evidence>
<feature type="domain" description="Flagellar motor switch protein FliN-like C-terminal" evidence="9">
    <location>
        <begin position="85"/>
        <end position="158"/>
    </location>
</feature>
<keyword evidence="6 7" id="KW-0472">Membrane</keyword>
<evidence type="ECO:0000256" key="5">
    <source>
        <dbReference type="ARBA" id="ARBA00022779"/>
    </source>
</evidence>
<dbReference type="GO" id="GO:0071973">
    <property type="term" value="P:bacterial-type flagellum-dependent cell motility"/>
    <property type="evidence" value="ECO:0007669"/>
    <property type="project" value="UniProtKB-UniRule"/>
</dbReference>
<dbReference type="InterPro" id="IPR036429">
    <property type="entry name" value="SpoA-like_sf"/>
</dbReference>
<feature type="compositionally biased region" description="Polar residues" evidence="8">
    <location>
        <begin position="1"/>
        <end position="17"/>
    </location>
</feature>
<dbReference type="InterPro" id="IPR051469">
    <property type="entry name" value="FliN/MopA/SpaO"/>
</dbReference>
<dbReference type="PATRIC" id="fig|1215343.11.peg.192"/>
<dbReference type="SUPFAM" id="SSF101801">
    <property type="entry name" value="Surface presentation of antigens (SPOA)"/>
    <property type="match status" value="1"/>
</dbReference>
<dbReference type="InterPro" id="IPR012826">
    <property type="entry name" value="FliN"/>
</dbReference>
<dbReference type="eggNOG" id="COG1886">
    <property type="taxonomic scope" value="Bacteria"/>
</dbReference>
<evidence type="ECO:0000256" key="6">
    <source>
        <dbReference type="ARBA" id="ARBA00023136"/>
    </source>
</evidence>
<dbReference type="KEGG" id="lcc:B488_01830"/>
<dbReference type="RefSeq" id="WP_015272603.1">
    <property type="nucleotide sequence ID" value="NC_019907.1"/>
</dbReference>
<proteinExistence type="inferred from homology"/>
<dbReference type="GO" id="GO:0009425">
    <property type="term" value="C:bacterial-type flagellum basal body"/>
    <property type="evidence" value="ECO:0007669"/>
    <property type="project" value="UniProtKB-SubCell"/>
</dbReference>
<evidence type="ECO:0000256" key="7">
    <source>
        <dbReference type="RuleBase" id="RU362074"/>
    </source>
</evidence>
<comment type="function">
    <text evidence="7">FliN is one of three proteins (FliG, FliN, FliM) that form the rotor-mounted switch complex (C ring), located at the base of the basal body. This complex interacts with the CheY and CheZ chemotaxis proteins, in addition to contacting components of the motor that determine the direction of flagellar rotation.</text>
</comment>
<dbReference type="STRING" id="1215343.B488_01830"/>
<dbReference type="GO" id="GO:0003774">
    <property type="term" value="F:cytoskeletal motor activity"/>
    <property type="evidence" value="ECO:0007669"/>
    <property type="project" value="UniProtKB-UniRule"/>
</dbReference>
<evidence type="ECO:0000256" key="2">
    <source>
        <dbReference type="ARBA" id="ARBA00021897"/>
    </source>
</evidence>
<dbReference type="InterPro" id="IPR001172">
    <property type="entry name" value="FliN_T3SS_HrcQb"/>
</dbReference>
<dbReference type="GO" id="GO:0006935">
    <property type="term" value="P:chemotaxis"/>
    <property type="evidence" value="ECO:0007669"/>
    <property type="project" value="UniProtKB-KW"/>
</dbReference>
<dbReference type="Pfam" id="PF01052">
    <property type="entry name" value="FliMN_C"/>
    <property type="match status" value="1"/>
</dbReference>
<organism evidence="10 11">
    <name type="scientific">Liberibacter crescens (strain BT-1)</name>
    <dbReference type="NCBI Taxonomy" id="1215343"/>
    <lineage>
        <taxon>Bacteria</taxon>
        <taxon>Pseudomonadati</taxon>
        <taxon>Pseudomonadota</taxon>
        <taxon>Alphaproteobacteria</taxon>
        <taxon>Hyphomicrobiales</taxon>
        <taxon>Rhizobiaceae</taxon>
        <taxon>Liberibacter</taxon>
    </lineage>
</organism>
<name>L0EUW5_LIBCB</name>